<evidence type="ECO:0000313" key="4">
    <source>
        <dbReference type="Proteomes" id="UP001287286"/>
    </source>
</evidence>
<feature type="compositionally biased region" description="Polar residues" evidence="1">
    <location>
        <begin position="186"/>
        <end position="201"/>
    </location>
</feature>
<dbReference type="EMBL" id="JAWRVI010000027">
    <property type="protein sequence ID" value="KAK4088137.1"/>
    <property type="molecule type" value="Genomic_DNA"/>
</dbReference>
<evidence type="ECO:0000256" key="2">
    <source>
        <dbReference type="SAM" id="SignalP"/>
    </source>
</evidence>
<organism evidence="3 4">
    <name type="scientific">Purpureocillium lilacinum</name>
    <name type="common">Paecilomyces lilacinus</name>
    <dbReference type="NCBI Taxonomy" id="33203"/>
    <lineage>
        <taxon>Eukaryota</taxon>
        <taxon>Fungi</taxon>
        <taxon>Dikarya</taxon>
        <taxon>Ascomycota</taxon>
        <taxon>Pezizomycotina</taxon>
        <taxon>Sordariomycetes</taxon>
        <taxon>Hypocreomycetidae</taxon>
        <taxon>Hypocreales</taxon>
        <taxon>Ophiocordycipitaceae</taxon>
        <taxon>Purpureocillium</taxon>
    </lineage>
</organism>
<dbReference type="Proteomes" id="UP001287286">
    <property type="component" value="Unassembled WGS sequence"/>
</dbReference>
<reference evidence="3 4" key="1">
    <citation type="journal article" date="2024" name="Microbiol. Resour. Announc.">
        <title>Genome annotations for the ascomycete fungi Trichoderma harzianum, Trichoderma aggressivum, and Purpureocillium lilacinum.</title>
        <authorList>
            <person name="Beijen E.P.W."/>
            <person name="Ohm R.A."/>
        </authorList>
    </citation>
    <scope>NUCLEOTIDE SEQUENCE [LARGE SCALE GENOMIC DNA]</scope>
    <source>
        <strain evidence="3 4">CBS 150709</strain>
    </source>
</reference>
<feature type="chain" id="PRO_5047324092" evidence="2">
    <location>
        <begin position="18"/>
        <end position="201"/>
    </location>
</feature>
<proteinExistence type="predicted"/>
<comment type="caution">
    <text evidence="3">The sequence shown here is derived from an EMBL/GenBank/DDBJ whole genome shotgun (WGS) entry which is preliminary data.</text>
</comment>
<evidence type="ECO:0000313" key="3">
    <source>
        <dbReference type="EMBL" id="KAK4088137.1"/>
    </source>
</evidence>
<keyword evidence="4" id="KW-1185">Reference proteome</keyword>
<keyword evidence="2" id="KW-0732">Signal</keyword>
<protein>
    <submittedName>
        <fullName evidence="3">Uncharacterized protein</fullName>
    </submittedName>
</protein>
<sequence length="201" mass="22057">MKASIATLALACGLVSARRDPTPDEIGALETSGKEAHSCFVDNNPSKMRCLLIPGYDQNTSFGKMGINTICGDMDRCIGCVEEDSEGCYACDLRVGNELPTLPKPSGMQRVISEGIQYCHEQFPRRVFLEDCVDAYLRYIRSKGEPKFKNAAKIDKYFDEISSAAKRVAEREIKSIEDIIADAPPLTSTSSPTEDNLSDST</sequence>
<gene>
    <name evidence="3" type="ORF">Purlil1_7616</name>
</gene>
<feature type="signal peptide" evidence="2">
    <location>
        <begin position="1"/>
        <end position="17"/>
    </location>
</feature>
<evidence type="ECO:0000256" key="1">
    <source>
        <dbReference type="SAM" id="MobiDB-lite"/>
    </source>
</evidence>
<name>A0ABR0BW87_PURLI</name>
<accession>A0ABR0BW87</accession>
<feature type="region of interest" description="Disordered" evidence="1">
    <location>
        <begin position="180"/>
        <end position="201"/>
    </location>
</feature>